<sequence length="192" mass="21882">MSKKSLCAIILAAGNSSRFGQNKLLFPINNRPMYSYTFKLIKKLSPDFNIVVTKYPQITKKIDQDTLIIKNTETYLGQSHSMKLGIKAALQQNQNFSGYLFIVCDQPYLKFDSLQKLYDTWQQKNGICALSYKQKRGNPVIFSAKYIPELLKVNGDTGGREVIKKHLNELTLVEVNEAIELIDIDTIDKIIL</sequence>
<evidence type="ECO:0000313" key="3">
    <source>
        <dbReference type="Proteomes" id="UP000215383"/>
    </source>
</evidence>
<dbReference type="SUPFAM" id="SSF53448">
    <property type="entry name" value="Nucleotide-diphospho-sugar transferases"/>
    <property type="match status" value="1"/>
</dbReference>
<accession>A0A239TYA2</accession>
<dbReference type="Gene3D" id="3.90.550.10">
    <property type="entry name" value="Spore Coat Polysaccharide Biosynthesis Protein SpsA, Chain A"/>
    <property type="match status" value="1"/>
</dbReference>
<dbReference type="GeneID" id="78507621"/>
<evidence type="ECO:0000259" key="1">
    <source>
        <dbReference type="Pfam" id="PF12804"/>
    </source>
</evidence>
<dbReference type="Proteomes" id="UP000215383">
    <property type="component" value="Chromosome 1"/>
</dbReference>
<dbReference type="Pfam" id="PF12804">
    <property type="entry name" value="NTP_transf_3"/>
    <property type="match status" value="1"/>
</dbReference>
<keyword evidence="3" id="KW-1185">Reference proteome</keyword>
<dbReference type="CDD" id="cd04182">
    <property type="entry name" value="GT_2_like_f"/>
    <property type="match status" value="1"/>
</dbReference>
<dbReference type="EMBL" id="LT906446">
    <property type="protein sequence ID" value="SNV02545.1"/>
    <property type="molecule type" value="Genomic_DNA"/>
</dbReference>
<dbReference type="InterPro" id="IPR029044">
    <property type="entry name" value="Nucleotide-diphossugar_trans"/>
</dbReference>
<reference evidence="2 3" key="1">
    <citation type="submission" date="2017-06" db="EMBL/GenBank/DDBJ databases">
        <authorList>
            <consortium name="Pathogen Informatics"/>
        </authorList>
    </citation>
    <scope>NUCLEOTIDE SEQUENCE [LARGE SCALE GENOMIC DNA]</scope>
    <source>
        <strain evidence="2 3">NCTC10570</strain>
    </source>
</reference>
<dbReference type="PANTHER" id="PTHR43777:SF1">
    <property type="entry name" value="MOLYBDENUM COFACTOR CYTIDYLYLTRANSFERASE"/>
    <property type="match status" value="1"/>
</dbReference>
<dbReference type="RefSeq" id="WP_027890412.1">
    <property type="nucleotide sequence ID" value="NZ_LT906446.1"/>
</dbReference>
<gene>
    <name evidence="2" type="ORF">SAMEA4364220_01626</name>
</gene>
<dbReference type="PANTHER" id="PTHR43777">
    <property type="entry name" value="MOLYBDENUM COFACTOR CYTIDYLYLTRANSFERASE"/>
    <property type="match status" value="1"/>
</dbReference>
<dbReference type="AlphaFoldDB" id="A0A239TYA2"/>
<dbReference type="InterPro" id="IPR025877">
    <property type="entry name" value="MobA-like_NTP_Trfase"/>
</dbReference>
<evidence type="ECO:0000313" key="2">
    <source>
        <dbReference type="EMBL" id="SNV02545.1"/>
    </source>
</evidence>
<organism evidence="2 3">
    <name type="scientific">Megamonas hypermegale</name>
    <dbReference type="NCBI Taxonomy" id="158847"/>
    <lineage>
        <taxon>Bacteria</taxon>
        <taxon>Bacillati</taxon>
        <taxon>Bacillota</taxon>
        <taxon>Negativicutes</taxon>
        <taxon>Selenomonadales</taxon>
        <taxon>Selenomonadaceae</taxon>
        <taxon>Megamonas</taxon>
    </lineage>
</organism>
<dbReference type="eggNOG" id="COG2068">
    <property type="taxonomic scope" value="Bacteria"/>
</dbReference>
<protein>
    <submittedName>
        <fullName evidence="2">Molybdopterin-guanine dinucleotide biosynthesis protein MobA</fullName>
    </submittedName>
</protein>
<proteinExistence type="predicted"/>
<dbReference type="GO" id="GO:0016779">
    <property type="term" value="F:nucleotidyltransferase activity"/>
    <property type="evidence" value="ECO:0007669"/>
    <property type="project" value="UniProtKB-ARBA"/>
</dbReference>
<name>A0A239TYA2_9FIRM</name>
<feature type="domain" description="MobA-like NTP transferase" evidence="1">
    <location>
        <begin position="8"/>
        <end position="166"/>
    </location>
</feature>